<dbReference type="InterPro" id="IPR036388">
    <property type="entry name" value="WH-like_DNA-bd_sf"/>
</dbReference>
<dbReference type="Gene3D" id="1.10.10.10">
    <property type="entry name" value="Winged helix-like DNA-binding domain superfamily/Winged helix DNA-binding domain"/>
    <property type="match status" value="1"/>
</dbReference>
<evidence type="ECO:0000313" key="9">
    <source>
        <dbReference type="EMBL" id="TBM22848.1"/>
    </source>
</evidence>
<keyword evidence="2 6" id="KW-0805">Transcription regulation</keyword>
<dbReference type="PANTHER" id="PTHR43133">
    <property type="entry name" value="RNA POLYMERASE ECF-TYPE SIGMA FACTO"/>
    <property type="match status" value="1"/>
</dbReference>
<dbReference type="Proteomes" id="UP000293380">
    <property type="component" value="Unassembled WGS sequence"/>
</dbReference>
<evidence type="ECO:0000256" key="2">
    <source>
        <dbReference type="ARBA" id="ARBA00023015"/>
    </source>
</evidence>
<accession>A0A4Q9EF83</accession>
<keyword evidence="4 6" id="KW-0238">DNA-binding</keyword>
<dbReference type="CDD" id="cd06171">
    <property type="entry name" value="Sigma70_r4"/>
    <property type="match status" value="1"/>
</dbReference>
<dbReference type="Pfam" id="PF08281">
    <property type="entry name" value="Sigma70_r4_2"/>
    <property type="match status" value="1"/>
</dbReference>
<reference evidence="9 10" key="1">
    <citation type="submission" date="2019-02" db="EMBL/GenBank/DDBJ databases">
        <title>Comparative genomic analysis of the Hafnia genus genomes.</title>
        <authorList>
            <person name="Zhiqiu Y."/>
            <person name="Chao Y."/>
            <person name="Yuhui D."/>
            <person name="Di H."/>
            <person name="Bin L."/>
        </authorList>
    </citation>
    <scope>NUCLEOTIDE SEQUENCE [LARGE SCALE GENOMIC DNA]</scope>
    <source>
        <strain evidence="9 10">PCM_1194</strain>
    </source>
</reference>
<dbReference type="InterPro" id="IPR000838">
    <property type="entry name" value="RNA_pol_sigma70_ECF_CS"/>
</dbReference>
<dbReference type="InterPro" id="IPR007627">
    <property type="entry name" value="RNA_pol_sigma70_r2"/>
</dbReference>
<evidence type="ECO:0000256" key="1">
    <source>
        <dbReference type="ARBA" id="ARBA00010641"/>
    </source>
</evidence>
<dbReference type="GO" id="GO:0006352">
    <property type="term" value="P:DNA-templated transcription initiation"/>
    <property type="evidence" value="ECO:0007669"/>
    <property type="project" value="InterPro"/>
</dbReference>
<name>A0A4Q9EF83_9GAMM</name>
<dbReference type="InterPro" id="IPR013325">
    <property type="entry name" value="RNA_pol_sigma_r2"/>
</dbReference>
<dbReference type="SUPFAM" id="SSF88659">
    <property type="entry name" value="Sigma3 and sigma4 domains of RNA polymerase sigma factors"/>
    <property type="match status" value="1"/>
</dbReference>
<feature type="domain" description="RNA polymerase sigma-70 region 2" evidence="7">
    <location>
        <begin position="27"/>
        <end position="93"/>
    </location>
</feature>
<evidence type="ECO:0000256" key="5">
    <source>
        <dbReference type="ARBA" id="ARBA00023163"/>
    </source>
</evidence>
<dbReference type="AlphaFoldDB" id="A0A4Q9EF83"/>
<protein>
    <recommendedName>
        <fullName evidence="6">RNA polymerase sigma factor</fullName>
    </recommendedName>
</protein>
<dbReference type="PROSITE" id="PS01063">
    <property type="entry name" value="SIGMA70_ECF"/>
    <property type="match status" value="1"/>
</dbReference>
<dbReference type="RefSeq" id="WP_130960212.1">
    <property type="nucleotide sequence ID" value="NZ_SITD01000064.1"/>
</dbReference>
<dbReference type="PANTHER" id="PTHR43133:SF62">
    <property type="entry name" value="RNA POLYMERASE SIGMA FACTOR SIGZ"/>
    <property type="match status" value="1"/>
</dbReference>
<dbReference type="SUPFAM" id="SSF88946">
    <property type="entry name" value="Sigma2 domain of RNA polymerase sigma factors"/>
    <property type="match status" value="1"/>
</dbReference>
<dbReference type="GO" id="GO:0016987">
    <property type="term" value="F:sigma factor activity"/>
    <property type="evidence" value="ECO:0007669"/>
    <property type="project" value="UniProtKB-KW"/>
</dbReference>
<dbReference type="Gene3D" id="1.10.1740.10">
    <property type="match status" value="1"/>
</dbReference>
<dbReference type="EMBL" id="SITD01000064">
    <property type="protein sequence ID" value="TBM22848.1"/>
    <property type="molecule type" value="Genomic_DNA"/>
</dbReference>
<sequence length="187" mass="21183">MNSDDIENLTRLIQEAARGNRAAFEDLYRQTSPRLYSVALQILRNSAWAQDILQESFITIWHKAASYQPGLSSPQTWLTHIVRNRAIDGLRTGSARYEITSDDELDTLVSNSFVNDDPLQHIHDGVQNLRLKQCLSGLPSDQQQTVVLAYYQGMSHAEVSEFLRQPLGTIKSWIRRGLEQLKGCLGL</sequence>
<dbReference type="GO" id="GO:0003677">
    <property type="term" value="F:DNA binding"/>
    <property type="evidence" value="ECO:0007669"/>
    <property type="project" value="UniProtKB-KW"/>
</dbReference>
<proteinExistence type="inferred from homology"/>
<comment type="caution">
    <text evidence="9">The sequence shown here is derived from an EMBL/GenBank/DDBJ whole genome shotgun (WGS) entry which is preliminary data.</text>
</comment>
<organism evidence="9 10">
    <name type="scientific">Hafnia paralvei</name>
    <dbReference type="NCBI Taxonomy" id="546367"/>
    <lineage>
        <taxon>Bacteria</taxon>
        <taxon>Pseudomonadati</taxon>
        <taxon>Pseudomonadota</taxon>
        <taxon>Gammaproteobacteria</taxon>
        <taxon>Enterobacterales</taxon>
        <taxon>Hafniaceae</taxon>
        <taxon>Hafnia</taxon>
    </lineage>
</organism>
<dbReference type="InterPro" id="IPR039425">
    <property type="entry name" value="RNA_pol_sigma-70-like"/>
</dbReference>
<evidence type="ECO:0000256" key="6">
    <source>
        <dbReference type="RuleBase" id="RU000716"/>
    </source>
</evidence>
<dbReference type="InterPro" id="IPR014284">
    <property type="entry name" value="RNA_pol_sigma-70_dom"/>
</dbReference>
<keyword evidence="3 6" id="KW-0731">Sigma factor</keyword>
<comment type="similarity">
    <text evidence="1 6">Belongs to the sigma-70 factor family. ECF subfamily.</text>
</comment>
<feature type="domain" description="RNA polymerase sigma factor 70 region 4 type 2" evidence="8">
    <location>
        <begin position="130"/>
        <end position="181"/>
    </location>
</feature>
<evidence type="ECO:0000256" key="3">
    <source>
        <dbReference type="ARBA" id="ARBA00023082"/>
    </source>
</evidence>
<evidence type="ECO:0000259" key="7">
    <source>
        <dbReference type="Pfam" id="PF04542"/>
    </source>
</evidence>
<dbReference type="InterPro" id="IPR013249">
    <property type="entry name" value="RNA_pol_sigma70_r4_t2"/>
</dbReference>
<gene>
    <name evidence="9" type="ORF">EYY89_17190</name>
</gene>
<keyword evidence="5 6" id="KW-0804">Transcription</keyword>
<evidence type="ECO:0000313" key="10">
    <source>
        <dbReference type="Proteomes" id="UP000293380"/>
    </source>
</evidence>
<dbReference type="NCBIfam" id="TIGR02937">
    <property type="entry name" value="sigma70-ECF"/>
    <property type="match status" value="1"/>
</dbReference>
<evidence type="ECO:0000256" key="4">
    <source>
        <dbReference type="ARBA" id="ARBA00023125"/>
    </source>
</evidence>
<dbReference type="InterPro" id="IPR013324">
    <property type="entry name" value="RNA_pol_sigma_r3/r4-like"/>
</dbReference>
<dbReference type="Pfam" id="PF04542">
    <property type="entry name" value="Sigma70_r2"/>
    <property type="match status" value="1"/>
</dbReference>
<evidence type="ECO:0000259" key="8">
    <source>
        <dbReference type="Pfam" id="PF08281"/>
    </source>
</evidence>